<dbReference type="Proteomes" id="UP000281553">
    <property type="component" value="Unassembled WGS sequence"/>
</dbReference>
<accession>A0A3P7M1S6</accession>
<dbReference type="SUPFAM" id="SSF56219">
    <property type="entry name" value="DNase I-like"/>
    <property type="match status" value="1"/>
</dbReference>
<dbReference type="OrthoDB" id="6279178at2759"/>
<keyword evidence="2" id="KW-1185">Reference proteome</keyword>
<protein>
    <submittedName>
        <fullName evidence="1">Uncharacterized protein</fullName>
    </submittedName>
</protein>
<gene>
    <name evidence="1" type="ORF">DILT_LOCUS12892</name>
</gene>
<evidence type="ECO:0000313" key="1">
    <source>
        <dbReference type="EMBL" id="VDN17303.1"/>
    </source>
</evidence>
<evidence type="ECO:0000313" key="2">
    <source>
        <dbReference type="Proteomes" id="UP000281553"/>
    </source>
</evidence>
<reference evidence="1 2" key="1">
    <citation type="submission" date="2018-11" db="EMBL/GenBank/DDBJ databases">
        <authorList>
            <consortium name="Pathogen Informatics"/>
        </authorList>
    </citation>
    <scope>NUCLEOTIDE SEQUENCE [LARGE SCALE GENOMIC DNA]</scope>
</reference>
<dbReference type="PANTHER" id="PTHR33395">
    <property type="entry name" value="TRANSCRIPTASE, PUTATIVE-RELATED-RELATED"/>
    <property type="match status" value="1"/>
</dbReference>
<dbReference type="GO" id="GO:0031012">
    <property type="term" value="C:extracellular matrix"/>
    <property type="evidence" value="ECO:0007669"/>
    <property type="project" value="TreeGrafter"/>
</dbReference>
<organism evidence="1 2">
    <name type="scientific">Dibothriocephalus latus</name>
    <name type="common">Fish tapeworm</name>
    <name type="synonym">Diphyllobothrium latum</name>
    <dbReference type="NCBI Taxonomy" id="60516"/>
    <lineage>
        <taxon>Eukaryota</taxon>
        <taxon>Metazoa</taxon>
        <taxon>Spiralia</taxon>
        <taxon>Lophotrochozoa</taxon>
        <taxon>Platyhelminthes</taxon>
        <taxon>Cestoda</taxon>
        <taxon>Eucestoda</taxon>
        <taxon>Diphyllobothriidea</taxon>
        <taxon>Diphyllobothriidae</taxon>
        <taxon>Dibothriocephalus</taxon>
    </lineage>
</organism>
<dbReference type="EMBL" id="UYRU01068055">
    <property type="protein sequence ID" value="VDN17303.1"/>
    <property type="molecule type" value="Genomic_DNA"/>
</dbReference>
<dbReference type="AlphaFoldDB" id="A0A3P7M1S6"/>
<sequence>MYANAQGLPSKIDDFKAVLSKWKPDVVAIIETWLKTEIADSEISTPAYQIFRKDRQNRQDGGFAVYVLTGISVVEREHTQARECESVWLKIKKANSQNLEFLAVDRPPNNLNRADNSLLSLAKEAANHQEVLIVCDSMAPAIDWSNLTVEAASTSFIS</sequence>
<name>A0A3P7M1S6_DIBLA</name>
<dbReference type="PANTHER" id="PTHR33395:SF22">
    <property type="entry name" value="REVERSE TRANSCRIPTASE DOMAIN-CONTAINING PROTEIN"/>
    <property type="match status" value="1"/>
</dbReference>
<dbReference type="GO" id="GO:0061343">
    <property type="term" value="P:cell adhesion involved in heart morphogenesis"/>
    <property type="evidence" value="ECO:0007669"/>
    <property type="project" value="TreeGrafter"/>
</dbReference>
<dbReference type="Gene3D" id="3.60.10.10">
    <property type="entry name" value="Endonuclease/exonuclease/phosphatase"/>
    <property type="match status" value="1"/>
</dbReference>
<dbReference type="GO" id="GO:0007508">
    <property type="term" value="P:larval heart development"/>
    <property type="evidence" value="ECO:0007669"/>
    <property type="project" value="TreeGrafter"/>
</dbReference>
<proteinExistence type="predicted"/>
<dbReference type="InterPro" id="IPR036691">
    <property type="entry name" value="Endo/exonu/phosph_ase_sf"/>
</dbReference>